<dbReference type="RefSeq" id="WP_142895828.1">
    <property type="nucleotide sequence ID" value="NZ_ML660053.1"/>
</dbReference>
<dbReference type="PANTHER" id="PTHR30118">
    <property type="entry name" value="HTH-TYPE TRANSCRIPTIONAL REGULATOR LEUO-RELATED"/>
    <property type="match status" value="1"/>
</dbReference>
<dbReference type="Gene3D" id="1.10.10.10">
    <property type="entry name" value="Winged helix-like DNA-binding domain superfamily/Winged helix DNA-binding domain"/>
    <property type="match status" value="1"/>
</dbReference>
<dbReference type="GO" id="GO:0003677">
    <property type="term" value="F:DNA binding"/>
    <property type="evidence" value="ECO:0007669"/>
    <property type="project" value="UniProtKB-KW"/>
</dbReference>
<evidence type="ECO:0000259" key="5">
    <source>
        <dbReference type="PROSITE" id="PS50931"/>
    </source>
</evidence>
<feature type="domain" description="HTH lysR-type" evidence="5">
    <location>
        <begin position="11"/>
        <end position="68"/>
    </location>
</feature>
<dbReference type="EMBL" id="VHSH01000002">
    <property type="protein sequence ID" value="TQV82198.1"/>
    <property type="molecule type" value="Genomic_DNA"/>
</dbReference>
<dbReference type="Pfam" id="PF03466">
    <property type="entry name" value="LysR_substrate"/>
    <property type="match status" value="1"/>
</dbReference>
<reference evidence="6 7" key="1">
    <citation type="submission" date="2019-06" db="EMBL/GenBank/DDBJ databases">
        <title>Whole genome sequence for Rhodospirillaceae sp. R148.</title>
        <authorList>
            <person name="Wang G."/>
        </authorList>
    </citation>
    <scope>NUCLEOTIDE SEQUENCE [LARGE SCALE GENOMIC DNA]</scope>
    <source>
        <strain evidence="6 7">R148</strain>
    </source>
</reference>
<keyword evidence="2" id="KW-0805">Transcription regulation</keyword>
<dbReference type="Proteomes" id="UP000315252">
    <property type="component" value="Unassembled WGS sequence"/>
</dbReference>
<keyword evidence="4" id="KW-0804">Transcription</keyword>
<dbReference type="InterPro" id="IPR036388">
    <property type="entry name" value="WH-like_DNA-bd_sf"/>
</dbReference>
<evidence type="ECO:0000313" key="6">
    <source>
        <dbReference type="EMBL" id="TQV82198.1"/>
    </source>
</evidence>
<dbReference type="Gene3D" id="3.40.190.10">
    <property type="entry name" value="Periplasmic binding protein-like II"/>
    <property type="match status" value="2"/>
</dbReference>
<keyword evidence="3" id="KW-0238">DNA-binding</keyword>
<comment type="similarity">
    <text evidence="1">Belongs to the LysR transcriptional regulatory family.</text>
</comment>
<name>A0A545TY93_9PROT</name>
<dbReference type="Pfam" id="PF00126">
    <property type="entry name" value="HTH_1"/>
    <property type="match status" value="1"/>
</dbReference>
<proteinExistence type="inferred from homology"/>
<keyword evidence="7" id="KW-1185">Reference proteome</keyword>
<gene>
    <name evidence="6" type="ORF">FKG95_08240</name>
</gene>
<dbReference type="InterPro" id="IPR050389">
    <property type="entry name" value="LysR-type_TF"/>
</dbReference>
<dbReference type="PROSITE" id="PS50931">
    <property type="entry name" value="HTH_LYSR"/>
    <property type="match status" value="1"/>
</dbReference>
<dbReference type="InterPro" id="IPR036390">
    <property type="entry name" value="WH_DNA-bd_sf"/>
</dbReference>
<dbReference type="SUPFAM" id="SSF53850">
    <property type="entry name" value="Periplasmic binding protein-like II"/>
    <property type="match status" value="1"/>
</dbReference>
<organism evidence="6 7">
    <name type="scientific">Denitrobaculum tricleocarpae</name>
    <dbReference type="NCBI Taxonomy" id="2591009"/>
    <lineage>
        <taxon>Bacteria</taxon>
        <taxon>Pseudomonadati</taxon>
        <taxon>Pseudomonadota</taxon>
        <taxon>Alphaproteobacteria</taxon>
        <taxon>Rhodospirillales</taxon>
        <taxon>Rhodospirillaceae</taxon>
        <taxon>Denitrobaculum</taxon>
    </lineage>
</organism>
<dbReference type="GO" id="GO:0003700">
    <property type="term" value="F:DNA-binding transcription factor activity"/>
    <property type="evidence" value="ECO:0007669"/>
    <property type="project" value="InterPro"/>
</dbReference>
<dbReference type="OrthoDB" id="9774011at2"/>
<evidence type="ECO:0000256" key="1">
    <source>
        <dbReference type="ARBA" id="ARBA00009437"/>
    </source>
</evidence>
<dbReference type="PANTHER" id="PTHR30118:SF15">
    <property type="entry name" value="TRANSCRIPTIONAL REGULATORY PROTEIN"/>
    <property type="match status" value="1"/>
</dbReference>
<accession>A0A545TY93</accession>
<sequence length="307" mass="33146">MSKTPPGFDHIDLKLIAALIALIEERSTTKAARRLHLAQSTLSGTLARLRDIFDDELLVRQGRDLVPTLRAEELLLALRPHYEGLAAALGEVRAFNPETDARVFRFGCTDAFALAALPKLTETLRSKAPSCDLSIRIGDYRTLPEMLSSGEVSTVAGYLREDPTATAKTRVLRNAPWVVVRNAASPPLAGLDDFCARPQALVTPIGDLSGFVDDQLRSIGRERRIVLGLSSFSLILAALPGTDLITTVPDFAAYGLARHAAFEIEPCPVAVPPVTNALAWSATTHRDPAEAWFRAAVADAFEAGKSP</sequence>
<evidence type="ECO:0000256" key="3">
    <source>
        <dbReference type="ARBA" id="ARBA00023125"/>
    </source>
</evidence>
<protein>
    <submittedName>
        <fullName evidence="6">LysR family transcriptional regulator</fullName>
    </submittedName>
</protein>
<evidence type="ECO:0000256" key="2">
    <source>
        <dbReference type="ARBA" id="ARBA00023015"/>
    </source>
</evidence>
<dbReference type="SUPFAM" id="SSF46785">
    <property type="entry name" value="Winged helix' DNA-binding domain"/>
    <property type="match status" value="1"/>
</dbReference>
<comment type="caution">
    <text evidence="6">The sequence shown here is derived from an EMBL/GenBank/DDBJ whole genome shotgun (WGS) entry which is preliminary data.</text>
</comment>
<evidence type="ECO:0000313" key="7">
    <source>
        <dbReference type="Proteomes" id="UP000315252"/>
    </source>
</evidence>
<dbReference type="InterPro" id="IPR000847">
    <property type="entry name" value="LysR_HTH_N"/>
</dbReference>
<dbReference type="AlphaFoldDB" id="A0A545TY93"/>
<dbReference type="InterPro" id="IPR005119">
    <property type="entry name" value="LysR_subst-bd"/>
</dbReference>
<evidence type="ECO:0000256" key="4">
    <source>
        <dbReference type="ARBA" id="ARBA00023163"/>
    </source>
</evidence>